<dbReference type="InterPro" id="IPR000467">
    <property type="entry name" value="G_patch_dom"/>
</dbReference>
<comment type="subcellular location">
    <subcellularLocation>
        <location evidence="2">Cytoplasm</location>
    </subcellularLocation>
    <subcellularLocation>
        <location evidence="1">Nucleus</location>
    </subcellularLocation>
</comment>
<sequence>MSRRPFAGIADTTPFTRRAQMTDRVQSHGLTLAQEARQTARHDHSFWNQDSKLRNVPVTFHSAGVSEPLKDEQSAATADSGSRIQEHTDNPNDSTKTRQYVDSSIVITAHPVISNPDEITAKLQDAVIDERDPDSTVQQPFFYDLAGDTVSKPKRTVSISIPERQTSPESSSSEVIIFRGRNRSARSRGPSDVFPVHVQAPASQNERLPAAKDKMERHATLQQAETALDVRHGKTKGRERRRRHRLGHVHDNPSGDAILDDYIANVMESGEFDDFKKCLGATSLEHRRTEPDAHNAKEATEMDGGDFFGRTKEAYSSGSELDDEAFARLIAGQGLDPRSDNGQDESSQSDRDSPDIELIYSNQRSIEREVFDVMDWERPSLQRKKGKGSRPWPKFTDGDSEMEQQLQVAWNNDRLKKKQRKKEREELRALGILGQKTTKPEDLQTKYPAGISTAEIAEELRTFLVCKHEILLFPPMDLHARKIVHELANQFKITSKSTGKGQERRPTLHRTNRTRMFVESSFDHAVARINRRFMPRPGAKGKRAGVKATITRGSHAVASYRDGEVVGGSAPELGTENRGRAILEKMGWSSGTALGATDNKGILQPVTHTMKRSKAGLG</sequence>
<evidence type="ECO:0000256" key="1">
    <source>
        <dbReference type="ARBA" id="ARBA00004123"/>
    </source>
</evidence>
<dbReference type="GO" id="GO:0005634">
    <property type="term" value="C:nucleus"/>
    <property type="evidence" value="ECO:0007669"/>
    <property type="project" value="UniProtKB-SubCell"/>
</dbReference>
<evidence type="ECO:0000313" key="13">
    <source>
        <dbReference type="Proteomes" id="UP000054481"/>
    </source>
</evidence>
<feature type="domain" description="G-patch" evidence="10">
    <location>
        <begin position="575"/>
        <end position="618"/>
    </location>
</feature>
<comment type="similarity">
    <text evidence="3">Belongs to the SQS1 family.</text>
</comment>
<dbReference type="InterPro" id="IPR034082">
    <property type="entry name" value="R3H_G-patch"/>
</dbReference>
<keyword evidence="13" id="KW-1185">Reference proteome</keyword>
<dbReference type="Gene3D" id="3.30.1370.50">
    <property type="entry name" value="R3H-like domain"/>
    <property type="match status" value="1"/>
</dbReference>
<feature type="compositionally biased region" description="Polar residues" evidence="9">
    <location>
        <begin position="74"/>
        <end position="83"/>
    </location>
</feature>
<evidence type="ECO:0000256" key="5">
    <source>
        <dbReference type="ARBA" id="ARBA00022490"/>
    </source>
</evidence>
<proteinExistence type="inferred from homology"/>
<protein>
    <recommendedName>
        <fullName evidence="4">Protein SQS1</fullName>
    </recommendedName>
</protein>
<dbReference type="Proteomes" id="UP000054481">
    <property type="component" value="Unassembled WGS sequence"/>
</dbReference>
<dbReference type="PROSITE" id="PS50174">
    <property type="entry name" value="G_PATCH"/>
    <property type="match status" value="1"/>
</dbReference>
<feature type="region of interest" description="Disordered" evidence="9">
    <location>
        <begin position="287"/>
        <end position="314"/>
    </location>
</feature>
<evidence type="ECO:0000256" key="3">
    <source>
        <dbReference type="ARBA" id="ARBA00010306"/>
    </source>
</evidence>
<evidence type="ECO:0000259" key="10">
    <source>
        <dbReference type="PROSITE" id="PS50174"/>
    </source>
</evidence>
<gene>
    <name evidence="12" type="ORF">HIM_10201</name>
</gene>
<dbReference type="CDD" id="cd02646">
    <property type="entry name" value="R3H_G-patch"/>
    <property type="match status" value="1"/>
</dbReference>
<evidence type="ECO:0000256" key="2">
    <source>
        <dbReference type="ARBA" id="ARBA00004496"/>
    </source>
</evidence>
<feature type="compositionally biased region" description="Basic and acidic residues" evidence="9">
    <location>
        <begin position="287"/>
        <end position="300"/>
    </location>
</feature>
<keyword evidence="6" id="KW-0507">mRNA processing</keyword>
<dbReference type="SMART" id="SM00443">
    <property type="entry name" value="G_patch"/>
    <property type="match status" value="1"/>
</dbReference>
<dbReference type="GO" id="GO:0003676">
    <property type="term" value="F:nucleic acid binding"/>
    <property type="evidence" value="ECO:0007669"/>
    <property type="project" value="UniProtKB-UniRule"/>
</dbReference>
<feature type="compositionally biased region" description="Basic residues" evidence="9">
    <location>
        <begin position="233"/>
        <end position="247"/>
    </location>
</feature>
<dbReference type="GO" id="GO:0008380">
    <property type="term" value="P:RNA splicing"/>
    <property type="evidence" value="ECO:0007669"/>
    <property type="project" value="UniProtKB-KW"/>
</dbReference>
<dbReference type="InterPro" id="IPR051189">
    <property type="entry name" value="Splicing_assoc_domain"/>
</dbReference>
<keyword evidence="5" id="KW-0963">Cytoplasm</keyword>
<dbReference type="InterPro" id="IPR036867">
    <property type="entry name" value="R3H_dom_sf"/>
</dbReference>
<dbReference type="PANTHER" id="PTHR14195">
    <property type="entry name" value="G PATCH DOMAIN CONTAINING PROTEIN 2"/>
    <property type="match status" value="1"/>
</dbReference>
<accession>A0A0F7ZXA8</accession>
<dbReference type="InterPro" id="IPR001374">
    <property type="entry name" value="R3H_dom"/>
</dbReference>
<dbReference type="OrthoDB" id="21470at2759"/>
<feature type="region of interest" description="Disordered" evidence="9">
    <location>
        <begin position="1"/>
        <end position="20"/>
    </location>
</feature>
<keyword evidence="8" id="KW-0539">Nucleus</keyword>
<feature type="region of interest" description="Disordered" evidence="9">
    <location>
        <begin position="334"/>
        <end position="356"/>
    </location>
</feature>
<evidence type="ECO:0000259" key="11">
    <source>
        <dbReference type="PROSITE" id="PS51061"/>
    </source>
</evidence>
<evidence type="ECO:0000256" key="9">
    <source>
        <dbReference type="SAM" id="MobiDB-lite"/>
    </source>
</evidence>
<evidence type="ECO:0000256" key="8">
    <source>
        <dbReference type="ARBA" id="ARBA00023242"/>
    </source>
</evidence>
<feature type="region of interest" description="Disordered" evidence="9">
    <location>
        <begin position="381"/>
        <end position="401"/>
    </location>
</feature>
<feature type="region of interest" description="Disordered" evidence="9">
    <location>
        <begin position="231"/>
        <end position="252"/>
    </location>
</feature>
<feature type="domain" description="R3H" evidence="11">
    <location>
        <begin position="450"/>
        <end position="512"/>
    </location>
</feature>
<dbReference type="PROSITE" id="PS51061">
    <property type="entry name" value="R3H"/>
    <property type="match status" value="1"/>
</dbReference>
<dbReference type="GO" id="GO:0005737">
    <property type="term" value="C:cytoplasm"/>
    <property type="evidence" value="ECO:0007669"/>
    <property type="project" value="UniProtKB-SubCell"/>
</dbReference>
<dbReference type="AlphaFoldDB" id="A0A0F7ZXA8"/>
<reference evidence="12 13" key="1">
    <citation type="journal article" date="2014" name="Genome Biol. Evol.">
        <title>Comparative genomics and transcriptomics analyses reveal divergent lifestyle features of nematode endoparasitic fungus Hirsutella minnesotensis.</title>
        <authorList>
            <person name="Lai Y."/>
            <person name="Liu K."/>
            <person name="Zhang X."/>
            <person name="Zhang X."/>
            <person name="Li K."/>
            <person name="Wang N."/>
            <person name="Shu C."/>
            <person name="Wu Y."/>
            <person name="Wang C."/>
            <person name="Bushley K.E."/>
            <person name="Xiang M."/>
            <person name="Liu X."/>
        </authorList>
    </citation>
    <scope>NUCLEOTIDE SEQUENCE [LARGE SCALE GENOMIC DNA]</scope>
    <source>
        <strain evidence="12 13">3608</strain>
    </source>
</reference>
<evidence type="ECO:0000256" key="4">
    <source>
        <dbReference type="ARBA" id="ARBA00018964"/>
    </source>
</evidence>
<evidence type="ECO:0000313" key="12">
    <source>
        <dbReference type="EMBL" id="KJZ70397.1"/>
    </source>
</evidence>
<organism evidence="12 13">
    <name type="scientific">Hirsutella minnesotensis 3608</name>
    <dbReference type="NCBI Taxonomy" id="1043627"/>
    <lineage>
        <taxon>Eukaryota</taxon>
        <taxon>Fungi</taxon>
        <taxon>Dikarya</taxon>
        <taxon>Ascomycota</taxon>
        <taxon>Pezizomycotina</taxon>
        <taxon>Sordariomycetes</taxon>
        <taxon>Hypocreomycetidae</taxon>
        <taxon>Hypocreales</taxon>
        <taxon>Ophiocordycipitaceae</taxon>
        <taxon>Hirsutella</taxon>
    </lineage>
</organism>
<evidence type="ECO:0000256" key="6">
    <source>
        <dbReference type="ARBA" id="ARBA00022664"/>
    </source>
</evidence>
<dbReference type="Pfam" id="PF01585">
    <property type="entry name" value="G-patch"/>
    <property type="match status" value="1"/>
</dbReference>
<dbReference type="SUPFAM" id="SSF82708">
    <property type="entry name" value="R3H domain"/>
    <property type="match status" value="1"/>
</dbReference>
<feature type="region of interest" description="Disordered" evidence="9">
    <location>
        <begin position="63"/>
        <end position="98"/>
    </location>
</feature>
<keyword evidence="7" id="KW-0508">mRNA splicing</keyword>
<evidence type="ECO:0000256" key="7">
    <source>
        <dbReference type="ARBA" id="ARBA00023187"/>
    </source>
</evidence>
<dbReference type="EMBL" id="KQ030628">
    <property type="protein sequence ID" value="KJZ70397.1"/>
    <property type="molecule type" value="Genomic_DNA"/>
</dbReference>
<dbReference type="GO" id="GO:0006397">
    <property type="term" value="P:mRNA processing"/>
    <property type="evidence" value="ECO:0007669"/>
    <property type="project" value="UniProtKB-KW"/>
</dbReference>
<name>A0A0F7ZXA8_9HYPO</name>
<dbReference type="Pfam" id="PF01424">
    <property type="entry name" value="R3H"/>
    <property type="match status" value="1"/>
</dbReference>